<evidence type="ECO:0000313" key="19">
    <source>
        <dbReference type="Proteomes" id="UP000237271"/>
    </source>
</evidence>
<feature type="transmembrane region" description="Helical" evidence="17">
    <location>
        <begin position="234"/>
        <end position="255"/>
    </location>
</feature>
<evidence type="ECO:0000256" key="4">
    <source>
        <dbReference type="ARBA" id="ARBA00010459"/>
    </source>
</evidence>
<dbReference type="GO" id="GO:0005789">
    <property type="term" value="C:endoplasmic reticulum membrane"/>
    <property type="evidence" value="ECO:0007669"/>
    <property type="project" value="UniProtKB-SubCell"/>
</dbReference>
<dbReference type="GO" id="GO:0005741">
    <property type="term" value="C:mitochondrial outer membrane"/>
    <property type="evidence" value="ECO:0007669"/>
    <property type="project" value="UniProtKB-SubCell"/>
</dbReference>
<evidence type="ECO:0000256" key="12">
    <source>
        <dbReference type="ARBA" id="ARBA00023128"/>
    </source>
</evidence>
<evidence type="ECO:0000256" key="7">
    <source>
        <dbReference type="ARBA" id="ARBA00022692"/>
    </source>
</evidence>
<gene>
    <name evidence="18" type="ORF">PHPALM_5153</name>
</gene>
<sequence>MKAREIEHRWKRIIQNDLESIPLALLVFLGGVFAGGNKELFVTCLIIYTLVRCFHTYAYANMLQPHRAWCWRIGVLMIVVSGVNSIVGVFNNSMSASTELKTYVTCAAVLYVKFVLATGIQATKTFEAGGRPPEDKNLPLAKGNPKQTYGLVTPPETSKEESEKLQTAKLTELRWRRIVQNDLESIPLALVVFGAGVMAKGNPVVQIGAMVGYTAVRCFHTVAYANAMHPHRALCWLFGVIFITTGAGNALYGAFSN</sequence>
<keyword evidence="19" id="KW-1185">Reference proteome</keyword>
<comment type="caution">
    <text evidence="18">The sequence shown here is derived from an EMBL/GenBank/DDBJ whole genome shotgun (WGS) entry which is preliminary data.</text>
</comment>
<dbReference type="SUPFAM" id="SSF161084">
    <property type="entry name" value="MAPEG domain-like"/>
    <property type="match status" value="2"/>
</dbReference>
<comment type="catalytic activity">
    <reaction evidence="16">
        <text>RX + glutathione = an S-substituted glutathione + a halide anion + H(+)</text>
        <dbReference type="Rhea" id="RHEA:16437"/>
        <dbReference type="ChEBI" id="CHEBI:15378"/>
        <dbReference type="ChEBI" id="CHEBI:16042"/>
        <dbReference type="ChEBI" id="CHEBI:17792"/>
        <dbReference type="ChEBI" id="CHEBI:57925"/>
        <dbReference type="ChEBI" id="CHEBI:90779"/>
        <dbReference type="EC" id="2.5.1.18"/>
    </reaction>
    <physiologicalReaction direction="left-to-right" evidence="16">
        <dbReference type="Rhea" id="RHEA:16438"/>
    </physiologicalReaction>
</comment>
<name>A0A2P4YI32_9STRA</name>
<dbReference type="InterPro" id="IPR040162">
    <property type="entry name" value="MGST1-like"/>
</dbReference>
<evidence type="ECO:0000256" key="16">
    <source>
        <dbReference type="ARBA" id="ARBA00049385"/>
    </source>
</evidence>
<keyword evidence="7 17" id="KW-0812">Transmembrane</keyword>
<keyword evidence="11" id="KW-0007">Acetylation</keyword>
<keyword evidence="8" id="KW-1000">Mitochondrion outer membrane</keyword>
<keyword evidence="13 17" id="KW-0472">Membrane</keyword>
<evidence type="ECO:0000256" key="1">
    <source>
        <dbReference type="ARBA" id="ARBA00003701"/>
    </source>
</evidence>
<feature type="transmembrane region" description="Helical" evidence="17">
    <location>
        <begin position="18"/>
        <end position="34"/>
    </location>
</feature>
<keyword evidence="6" id="KW-0808">Transferase</keyword>
<dbReference type="Gene3D" id="1.20.120.550">
    <property type="entry name" value="Membrane associated eicosanoid/glutathione metabolism-like domain"/>
    <property type="match status" value="2"/>
</dbReference>
<evidence type="ECO:0000256" key="2">
    <source>
        <dbReference type="ARBA" id="ARBA00004294"/>
    </source>
</evidence>
<dbReference type="InterPro" id="IPR001129">
    <property type="entry name" value="Membr-assoc_MAPEG"/>
</dbReference>
<dbReference type="InterPro" id="IPR023352">
    <property type="entry name" value="MAPEG-like_dom_sf"/>
</dbReference>
<feature type="transmembrane region" description="Helical" evidence="17">
    <location>
        <begin position="69"/>
        <end position="90"/>
    </location>
</feature>
<dbReference type="PANTHER" id="PTHR10689:SF6">
    <property type="entry name" value="MICROSOMAL GLUTATHIONE S-TRANSFERASE 1"/>
    <property type="match status" value="1"/>
</dbReference>
<keyword evidence="9" id="KW-0256">Endoplasmic reticulum</keyword>
<dbReference type="FunFam" id="1.20.120.550:FF:000005">
    <property type="entry name" value="Inorganic phosphate transporter 1-6"/>
    <property type="match status" value="1"/>
</dbReference>
<comment type="subunit">
    <text evidence="14">Homotrimer; The trimer binds only one molecule of glutathione.</text>
</comment>
<evidence type="ECO:0000313" key="18">
    <source>
        <dbReference type="EMBL" id="POM77462.1"/>
    </source>
</evidence>
<reference evidence="18 19" key="1">
    <citation type="journal article" date="2017" name="Genome Biol. Evol.">
        <title>Phytophthora megakarya and P. palmivora, closely related causal agents of cacao black pod rot, underwent increases in genome sizes and gene numbers by different mechanisms.</title>
        <authorList>
            <person name="Ali S.S."/>
            <person name="Shao J."/>
            <person name="Lary D.J."/>
            <person name="Kronmiller B."/>
            <person name="Shen D."/>
            <person name="Strem M.D."/>
            <person name="Amoako-Attah I."/>
            <person name="Akrofi A.Y."/>
            <person name="Begoude B.A."/>
            <person name="Ten Hoopen G.M."/>
            <person name="Coulibaly K."/>
            <person name="Kebe B.I."/>
            <person name="Melnick R.L."/>
            <person name="Guiltinan M.J."/>
            <person name="Tyler B.M."/>
            <person name="Meinhardt L.W."/>
            <person name="Bailey B.A."/>
        </authorList>
    </citation>
    <scope>NUCLEOTIDE SEQUENCE [LARGE SCALE GENOMIC DNA]</scope>
    <source>
        <strain evidence="19">sbr112.9</strain>
    </source>
</reference>
<evidence type="ECO:0000256" key="11">
    <source>
        <dbReference type="ARBA" id="ARBA00022990"/>
    </source>
</evidence>
<protein>
    <recommendedName>
        <fullName evidence="15">Microsomal glutathione S-transferase 1</fullName>
        <ecNumber evidence="5">2.5.1.18</ecNumber>
    </recommendedName>
</protein>
<dbReference type="EC" id="2.5.1.18" evidence="5"/>
<dbReference type="AlphaFoldDB" id="A0A2P4YI32"/>
<dbReference type="GO" id="GO:0004364">
    <property type="term" value="F:glutathione transferase activity"/>
    <property type="evidence" value="ECO:0007669"/>
    <property type="project" value="UniProtKB-EC"/>
</dbReference>
<proteinExistence type="inferred from homology"/>
<keyword evidence="12" id="KW-0496">Mitochondrion</keyword>
<evidence type="ECO:0000256" key="3">
    <source>
        <dbReference type="ARBA" id="ARBA00004477"/>
    </source>
</evidence>
<comment type="subcellular location">
    <subcellularLocation>
        <location evidence="3">Endoplasmic reticulum membrane</location>
        <topology evidence="3">Multi-pass membrane protein</topology>
    </subcellularLocation>
    <subcellularLocation>
        <location evidence="2">Mitochondrion outer membrane</location>
    </subcellularLocation>
</comment>
<evidence type="ECO:0000256" key="6">
    <source>
        <dbReference type="ARBA" id="ARBA00022679"/>
    </source>
</evidence>
<keyword evidence="10 17" id="KW-1133">Transmembrane helix</keyword>
<dbReference type="PANTHER" id="PTHR10689">
    <property type="entry name" value="MICROSOMAL GLUTATHIONE S-TRANSFERASE 1"/>
    <property type="match status" value="1"/>
</dbReference>
<dbReference type="OrthoDB" id="193139at2759"/>
<evidence type="ECO:0000256" key="13">
    <source>
        <dbReference type="ARBA" id="ARBA00023136"/>
    </source>
</evidence>
<dbReference type="EMBL" id="NCKW01002587">
    <property type="protein sequence ID" value="POM77462.1"/>
    <property type="molecule type" value="Genomic_DNA"/>
</dbReference>
<dbReference type="Proteomes" id="UP000237271">
    <property type="component" value="Unassembled WGS sequence"/>
</dbReference>
<accession>A0A2P4YI32</accession>
<evidence type="ECO:0000256" key="17">
    <source>
        <dbReference type="SAM" id="Phobius"/>
    </source>
</evidence>
<evidence type="ECO:0000256" key="8">
    <source>
        <dbReference type="ARBA" id="ARBA00022787"/>
    </source>
</evidence>
<comment type="similarity">
    <text evidence="4">Belongs to the MAPEG family.</text>
</comment>
<evidence type="ECO:0000256" key="10">
    <source>
        <dbReference type="ARBA" id="ARBA00022989"/>
    </source>
</evidence>
<dbReference type="Pfam" id="PF01124">
    <property type="entry name" value="MAPEG"/>
    <property type="match status" value="2"/>
</dbReference>
<organism evidence="18 19">
    <name type="scientific">Phytophthora palmivora</name>
    <dbReference type="NCBI Taxonomy" id="4796"/>
    <lineage>
        <taxon>Eukaryota</taxon>
        <taxon>Sar</taxon>
        <taxon>Stramenopiles</taxon>
        <taxon>Oomycota</taxon>
        <taxon>Peronosporomycetes</taxon>
        <taxon>Peronosporales</taxon>
        <taxon>Peronosporaceae</taxon>
        <taxon>Phytophthora</taxon>
    </lineage>
</organism>
<evidence type="ECO:0000256" key="15">
    <source>
        <dbReference type="ARBA" id="ARBA00039397"/>
    </source>
</evidence>
<feature type="transmembrane region" description="Helical" evidence="17">
    <location>
        <begin position="102"/>
        <end position="122"/>
    </location>
</feature>
<evidence type="ECO:0000256" key="14">
    <source>
        <dbReference type="ARBA" id="ARBA00038540"/>
    </source>
</evidence>
<evidence type="ECO:0000256" key="5">
    <source>
        <dbReference type="ARBA" id="ARBA00012452"/>
    </source>
</evidence>
<evidence type="ECO:0000256" key="9">
    <source>
        <dbReference type="ARBA" id="ARBA00022824"/>
    </source>
</evidence>
<comment type="function">
    <text evidence="1">Conjugation of reduced glutathione to a wide number of exogenous and endogenous hydrophobic electrophiles.</text>
</comment>
<feature type="transmembrane region" description="Helical" evidence="17">
    <location>
        <begin position="40"/>
        <end position="60"/>
    </location>
</feature>